<dbReference type="Proteomes" id="UP000223759">
    <property type="component" value="Unassembled WGS sequence"/>
</dbReference>
<dbReference type="RefSeq" id="WP_076754507.1">
    <property type="nucleotide sequence ID" value="NZ_CP023018.1"/>
</dbReference>
<feature type="transmembrane region" description="Helical" evidence="1">
    <location>
        <begin position="43"/>
        <end position="63"/>
    </location>
</feature>
<dbReference type="OrthoDB" id="5787089at2"/>
<accession>A0A1R3VNC4</accession>
<proteinExistence type="predicted"/>
<dbReference type="AlphaFoldDB" id="A0A1R3VNC4"/>
<keyword evidence="1" id="KW-1133">Transmembrane helix</keyword>
<keyword evidence="3" id="KW-1185">Reference proteome</keyword>
<evidence type="ECO:0000313" key="2">
    <source>
        <dbReference type="EMBL" id="SIT65984.1"/>
    </source>
</evidence>
<organism evidence="2 3">
    <name type="scientific">Ectothiorhodosinus mongolicus</name>
    <dbReference type="NCBI Taxonomy" id="233100"/>
    <lineage>
        <taxon>Bacteria</taxon>
        <taxon>Pseudomonadati</taxon>
        <taxon>Pseudomonadota</taxon>
        <taxon>Gammaproteobacteria</taxon>
        <taxon>Chromatiales</taxon>
        <taxon>Ectothiorhodospiraceae</taxon>
        <taxon>Ectothiorhodosinus</taxon>
    </lineage>
</organism>
<keyword evidence="1" id="KW-0472">Membrane</keyword>
<dbReference type="STRING" id="233100.SAMN05216526_0425"/>
<protein>
    <submittedName>
        <fullName evidence="2">Uncharacterized protein</fullName>
    </submittedName>
</protein>
<evidence type="ECO:0000313" key="3">
    <source>
        <dbReference type="Proteomes" id="UP000223759"/>
    </source>
</evidence>
<reference evidence="2 3" key="1">
    <citation type="submission" date="2017-01" db="EMBL/GenBank/DDBJ databases">
        <authorList>
            <person name="Mah S.A."/>
            <person name="Swanson W.J."/>
            <person name="Moy G.W."/>
            <person name="Vacquier V.D."/>
        </authorList>
    </citation>
    <scope>NUCLEOTIDE SEQUENCE [LARGE SCALE GENOMIC DNA]</scope>
    <source>
        <strain evidence="2 3">M9</strain>
    </source>
</reference>
<sequence>MRAKRWDGGLVLIAALLIGVGSFSLFGGEIWISRLTVGEGQGIGGTPAMVIGGIFIALGLFFLKEARK</sequence>
<dbReference type="EMBL" id="FTPK01000001">
    <property type="protein sequence ID" value="SIT65984.1"/>
    <property type="molecule type" value="Genomic_DNA"/>
</dbReference>
<evidence type="ECO:0000256" key="1">
    <source>
        <dbReference type="SAM" id="Phobius"/>
    </source>
</evidence>
<keyword evidence="1" id="KW-0812">Transmembrane</keyword>
<gene>
    <name evidence="2" type="ORF">SAMN05216526_0425</name>
</gene>
<name>A0A1R3VNC4_9GAMM</name>